<dbReference type="GO" id="GO:0006585">
    <property type="term" value="P:dopamine biosynthetic process from tyrosine"/>
    <property type="evidence" value="ECO:0007669"/>
    <property type="project" value="TreeGrafter"/>
</dbReference>
<evidence type="ECO:0000313" key="9">
    <source>
        <dbReference type="EMBL" id="KAF7261671.1"/>
    </source>
</evidence>
<dbReference type="PANTHER" id="PTHR11473">
    <property type="entry name" value="AROMATIC AMINO ACID HYDROXYLASE"/>
    <property type="match status" value="1"/>
</dbReference>
<feature type="binding site" evidence="7">
    <location>
        <position position="193"/>
    </location>
    <ligand>
        <name>Fe cation</name>
        <dbReference type="ChEBI" id="CHEBI:24875"/>
    </ligand>
</feature>
<dbReference type="PROSITE" id="PS00367">
    <property type="entry name" value="BH4_AAA_HYDROXYL_1"/>
    <property type="match status" value="1"/>
</dbReference>
<reference evidence="9" key="1">
    <citation type="submission" date="2019-07" db="EMBL/GenBank/DDBJ databases">
        <title>Annotation for the trematode Paragonimus miyazaki's.</title>
        <authorList>
            <person name="Choi Y.-J."/>
        </authorList>
    </citation>
    <scope>NUCLEOTIDE SEQUENCE</scope>
    <source>
        <strain evidence="9">Japan</strain>
    </source>
</reference>
<dbReference type="GO" id="GO:0043204">
    <property type="term" value="C:perikaryon"/>
    <property type="evidence" value="ECO:0007669"/>
    <property type="project" value="TreeGrafter"/>
</dbReference>
<dbReference type="InterPro" id="IPR001273">
    <property type="entry name" value="ArAA_hydroxylase"/>
</dbReference>
<dbReference type="PRINTS" id="PR00372">
    <property type="entry name" value="FYWHYDRXLASE"/>
</dbReference>
<evidence type="ECO:0000256" key="6">
    <source>
        <dbReference type="ARBA" id="ARBA00023033"/>
    </source>
</evidence>
<accession>A0A8S9Z933</accession>
<dbReference type="GO" id="GO:0005737">
    <property type="term" value="C:cytoplasm"/>
    <property type="evidence" value="ECO:0007669"/>
    <property type="project" value="TreeGrafter"/>
</dbReference>
<dbReference type="InterPro" id="IPR036329">
    <property type="entry name" value="Aro-AA_hydroxylase_C_sf"/>
</dbReference>
<feature type="binding site" evidence="7">
    <location>
        <position position="233"/>
    </location>
    <ligand>
        <name>Fe cation</name>
        <dbReference type="ChEBI" id="CHEBI:24875"/>
    </ligand>
</feature>
<dbReference type="AlphaFoldDB" id="A0A8S9Z933"/>
<organism evidence="9 10">
    <name type="scientific">Paragonimus skrjabini miyazakii</name>
    <dbReference type="NCBI Taxonomy" id="59628"/>
    <lineage>
        <taxon>Eukaryota</taxon>
        <taxon>Metazoa</taxon>
        <taxon>Spiralia</taxon>
        <taxon>Lophotrochozoa</taxon>
        <taxon>Platyhelminthes</taxon>
        <taxon>Trematoda</taxon>
        <taxon>Digenea</taxon>
        <taxon>Plagiorchiida</taxon>
        <taxon>Troglotremata</taxon>
        <taxon>Troglotrematidae</taxon>
        <taxon>Paragonimus</taxon>
    </lineage>
</organism>
<evidence type="ECO:0000256" key="3">
    <source>
        <dbReference type="ARBA" id="ARBA00022723"/>
    </source>
</evidence>
<keyword evidence="6" id="KW-0503">Monooxygenase</keyword>
<dbReference type="Gene3D" id="1.10.800.10">
    <property type="entry name" value="Aromatic amino acid hydroxylase"/>
    <property type="match status" value="1"/>
</dbReference>
<dbReference type="SUPFAM" id="SSF56534">
    <property type="entry name" value="Aromatic aminoacid monoxygenases, catalytic and oligomerization domains"/>
    <property type="match status" value="1"/>
</dbReference>
<dbReference type="OrthoDB" id="983542at2759"/>
<protein>
    <recommendedName>
        <fullName evidence="8">Biopterin-dependent aromatic amino acid hydroxylase family profile domain-containing protein</fullName>
    </recommendedName>
</protein>
<keyword evidence="10" id="KW-1185">Reference proteome</keyword>
<dbReference type="InterPro" id="IPR019774">
    <property type="entry name" value="Aromatic-AA_hydroxylase_C"/>
</dbReference>
<keyword evidence="3 7" id="KW-0479">Metal-binding</keyword>
<dbReference type="GO" id="GO:0030424">
    <property type="term" value="C:axon"/>
    <property type="evidence" value="ECO:0007669"/>
    <property type="project" value="TreeGrafter"/>
</dbReference>
<dbReference type="InterPro" id="IPR036951">
    <property type="entry name" value="ArAA_hydroxylase_sf"/>
</dbReference>
<name>A0A8S9Z933_9TREM</name>
<dbReference type="Pfam" id="PF00351">
    <property type="entry name" value="Biopterin_H"/>
    <property type="match status" value="1"/>
</dbReference>
<evidence type="ECO:0000256" key="4">
    <source>
        <dbReference type="ARBA" id="ARBA00023002"/>
    </source>
</evidence>
<feature type="domain" description="Biopterin-dependent aromatic amino acid hydroxylase family profile" evidence="8">
    <location>
        <begin position="8"/>
        <end position="353"/>
    </location>
</feature>
<keyword evidence="5 7" id="KW-0408">Iron</keyword>
<gene>
    <name evidence="9" type="ORF">EG68_02251</name>
</gene>
<sequence length="353" mass="40936">MHVYVVFFCHCEFSILYFYTPVWVPCHVSDLDKCQHLLLKFQPELQTDHPGFHDETYRKRRQDIAQLAFDYHHGDPCPDVDYNEEETATWKEVYSTLKTSHTKRACAEYLEGFRLLEENCDFCPDRIPKMTVISSFLQKTSGFRLRPVAGLVSPRDFLANFAFRVFPCTQYIRHHSRPAHTPEPDMIHEFLGHVPLLTNRKFADFAQRLGLASLGASDDMVNKLTTLFWFTIEFGLCLEENQLRAVGAGLLSSFGELEHAFSDESEKRPLEPKTTAIQPYDDVGYQPVYFVCQSFELMEKQLNEYVRTIQKNVWATYDPYTETVNMQSSTELREALIANLAKQIDALKLNNPM</sequence>
<dbReference type="GO" id="GO:0005506">
    <property type="term" value="F:iron ion binding"/>
    <property type="evidence" value="ECO:0007669"/>
    <property type="project" value="InterPro"/>
</dbReference>
<dbReference type="EMBL" id="JTDE01000296">
    <property type="protein sequence ID" value="KAF7261671.1"/>
    <property type="molecule type" value="Genomic_DNA"/>
</dbReference>
<evidence type="ECO:0000313" key="10">
    <source>
        <dbReference type="Proteomes" id="UP000822476"/>
    </source>
</evidence>
<dbReference type="GO" id="GO:0004511">
    <property type="term" value="F:tyrosine 3-monooxygenase activity"/>
    <property type="evidence" value="ECO:0007669"/>
    <property type="project" value="TreeGrafter"/>
</dbReference>
<dbReference type="Proteomes" id="UP000822476">
    <property type="component" value="Unassembled WGS sequence"/>
</dbReference>
<comment type="cofactor">
    <cofactor evidence="1 7">
        <name>Fe(2+)</name>
        <dbReference type="ChEBI" id="CHEBI:29033"/>
    </cofactor>
</comment>
<evidence type="ECO:0000256" key="7">
    <source>
        <dbReference type="PIRSR" id="PIRSR601273-2"/>
    </source>
</evidence>
<keyword evidence="4" id="KW-0560">Oxidoreductase</keyword>
<dbReference type="InterPro" id="IPR018301">
    <property type="entry name" value="ArAA_hydroxylase_Fe/CU_BS"/>
</dbReference>
<comment type="similarity">
    <text evidence="2">Belongs to the biopterin-dependent aromatic amino acid hydroxylase family.</text>
</comment>
<feature type="binding site" evidence="7">
    <location>
        <position position="188"/>
    </location>
    <ligand>
        <name>Fe cation</name>
        <dbReference type="ChEBI" id="CHEBI:24875"/>
    </ligand>
</feature>
<evidence type="ECO:0000256" key="5">
    <source>
        <dbReference type="ARBA" id="ARBA00023004"/>
    </source>
</evidence>
<evidence type="ECO:0000259" key="8">
    <source>
        <dbReference type="PROSITE" id="PS51410"/>
    </source>
</evidence>
<evidence type="ECO:0000256" key="1">
    <source>
        <dbReference type="ARBA" id="ARBA00001954"/>
    </source>
</evidence>
<dbReference type="PROSITE" id="PS51410">
    <property type="entry name" value="BH4_AAA_HYDROXYL_2"/>
    <property type="match status" value="1"/>
</dbReference>
<evidence type="ECO:0000256" key="2">
    <source>
        <dbReference type="ARBA" id="ARBA00009712"/>
    </source>
</evidence>
<dbReference type="PANTHER" id="PTHR11473:SF15">
    <property type="entry name" value="TYROSINE 3-MONOOXYGENASE"/>
    <property type="match status" value="1"/>
</dbReference>
<proteinExistence type="inferred from homology"/>
<comment type="caution">
    <text evidence="9">The sequence shown here is derived from an EMBL/GenBank/DDBJ whole genome shotgun (WGS) entry which is preliminary data.</text>
</comment>